<dbReference type="RefSeq" id="XP_664108.1">
    <property type="nucleotide sequence ID" value="XM_659016.1"/>
</dbReference>
<accession>Q5AYX6</accession>
<dbReference type="GeneID" id="2870286"/>
<gene>
    <name evidence="1" type="ORF">ANIA_06504</name>
</gene>
<keyword evidence="2" id="KW-1185">Reference proteome</keyword>
<dbReference type="Proteomes" id="UP000000560">
    <property type="component" value="Chromosome I"/>
</dbReference>
<reference evidence="2" key="1">
    <citation type="journal article" date="2005" name="Nature">
        <title>Sequencing of Aspergillus nidulans and comparative analysis with A. fumigatus and A. oryzae.</title>
        <authorList>
            <person name="Galagan J.E."/>
            <person name="Calvo S.E."/>
            <person name="Cuomo C."/>
            <person name="Ma L.J."/>
            <person name="Wortman J.R."/>
            <person name="Batzoglou S."/>
            <person name="Lee S.I."/>
            <person name="Basturkmen M."/>
            <person name="Spevak C.C."/>
            <person name="Clutterbuck J."/>
            <person name="Kapitonov V."/>
            <person name="Jurka J."/>
            <person name="Scazzocchio C."/>
            <person name="Farman M."/>
            <person name="Butler J."/>
            <person name="Purcell S."/>
            <person name="Harris S."/>
            <person name="Braus G.H."/>
            <person name="Draht O."/>
            <person name="Busch S."/>
            <person name="D'Enfert C."/>
            <person name="Bouchier C."/>
            <person name="Goldman G.H."/>
            <person name="Bell-Pedersen D."/>
            <person name="Griffiths-Jones S."/>
            <person name="Doonan J.H."/>
            <person name="Yu J."/>
            <person name="Vienken K."/>
            <person name="Pain A."/>
            <person name="Freitag M."/>
            <person name="Selker E.U."/>
            <person name="Archer D.B."/>
            <person name="Penalva M.A."/>
            <person name="Oakley B.R."/>
            <person name="Momany M."/>
            <person name="Tanaka T."/>
            <person name="Kumagai T."/>
            <person name="Asai K."/>
            <person name="Machida M."/>
            <person name="Nierman W.C."/>
            <person name="Denning D.W."/>
            <person name="Caddick M."/>
            <person name="Hynes M."/>
            <person name="Paoletti M."/>
            <person name="Fischer R."/>
            <person name="Miller B."/>
            <person name="Dyer P."/>
            <person name="Sachs M.S."/>
            <person name="Osmani S.A."/>
            <person name="Birren B.W."/>
        </authorList>
    </citation>
    <scope>NUCLEOTIDE SEQUENCE [LARGE SCALE GENOMIC DNA]</scope>
    <source>
        <strain evidence="2">FGSC A4 / ATCC 38163 / CBS 112.46 / NRRL 194 / M139</strain>
    </source>
</reference>
<sequence>MQFSKYIGSVFTYAGVRSGTMQPPQIITPNNRVLPAKDLRPQVILAYRQSPCIIGGRLHENLIHHDCVNPASARGKNERITLANDNTHIILPAVILTICYKLKNAQSKSQHS</sequence>
<dbReference type="AlphaFoldDB" id="Q5AYX6"/>
<proteinExistence type="predicted"/>
<reference evidence="2" key="2">
    <citation type="journal article" date="2009" name="Fungal Genet. Biol.">
        <title>The 2008 update of the Aspergillus nidulans genome annotation: a community effort.</title>
        <authorList>
            <person name="Wortman J.R."/>
            <person name="Gilsenan J.M."/>
            <person name="Joardar V."/>
            <person name="Deegan J."/>
            <person name="Clutterbuck J."/>
            <person name="Andersen M.R."/>
            <person name="Archer D."/>
            <person name="Bencina M."/>
            <person name="Braus G."/>
            <person name="Coutinho P."/>
            <person name="von Dohren H."/>
            <person name="Doonan J."/>
            <person name="Driessen A.J."/>
            <person name="Durek P."/>
            <person name="Espeso E."/>
            <person name="Fekete E."/>
            <person name="Flipphi M."/>
            <person name="Estrada C.G."/>
            <person name="Geysens S."/>
            <person name="Goldman G."/>
            <person name="de Groot P.W."/>
            <person name="Hansen K."/>
            <person name="Harris S.D."/>
            <person name="Heinekamp T."/>
            <person name="Helmstaedt K."/>
            <person name="Henrissat B."/>
            <person name="Hofmann G."/>
            <person name="Homan T."/>
            <person name="Horio T."/>
            <person name="Horiuchi H."/>
            <person name="James S."/>
            <person name="Jones M."/>
            <person name="Karaffa L."/>
            <person name="Karanyi Z."/>
            <person name="Kato M."/>
            <person name="Keller N."/>
            <person name="Kelly D.E."/>
            <person name="Kiel J.A."/>
            <person name="Kim J.M."/>
            <person name="van der Klei I.J."/>
            <person name="Klis F.M."/>
            <person name="Kovalchuk A."/>
            <person name="Krasevec N."/>
            <person name="Kubicek C.P."/>
            <person name="Liu B."/>
            <person name="Maccabe A."/>
            <person name="Meyer V."/>
            <person name="Mirabito P."/>
            <person name="Miskei M."/>
            <person name="Mos M."/>
            <person name="Mullins J."/>
            <person name="Nelson D.R."/>
            <person name="Nielsen J."/>
            <person name="Oakley B.R."/>
            <person name="Osmani S.A."/>
            <person name="Pakula T."/>
            <person name="Paszewski A."/>
            <person name="Paulsen I."/>
            <person name="Pilsyk S."/>
            <person name="Pocsi I."/>
            <person name="Punt P.J."/>
            <person name="Ram A.F."/>
            <person name="Ren Q."/>
            <person name="Robellet X."/>
            <person name="Robson G."/>
            <person name="Seiboth B."/>
            <person name="van Solingen P."/>
            <person name="Specht T."/>
            <person name="Sun J."/>
            <person name="Taheri-Talesh N."/>
            <person name="Takeshita N."/>
            <person name="Ussery D."/>
            <person name="vanKuyk P.A."/>
            <person name="Visser H."/>
            <person name="van de Vondervoort P.J."/>
            <person name="de Vries R.P."/>
            <person name="Walton J."/>
            <person name="Xiang X."/>
            <person name="Xiong Y."/>
            <person name="Zeng A.P."/>
            <person name="Brandt B.W."/>
            <person name="Cornell M.J."/>
            <person name="van den Hondel C.A."/>
            <person name="Visser J."/>
            <person name="Oliver S.G."/>
            <person name="Turner G."/>
        </authorList>
    </citation>
    <scope>GENOME REANNOTATION</scope>
    <source>
        <strain evidence="2">FGSC A4 / ATCC 38163 / CBS 112.46 / NRRL 194 / M139</strain>
    </source>
</reference>
<name>Q5AYX6_EMENI</name>
<organism evidence="1 2">
    <name type="scientific">Emericella nidulans (strain FGSC A4 / ATCC 38163 / CBS 112.46 / NRRL 194 / M139)</name>
    <name type="common">Aspergillus nidulans</name>
    <dbReference type="NCBI Taxonomy" id="227321"/>
    <lineage>
        <taxon>Eukaryota</taxon>
        <taxon>Fungi</taxon>
        <taxon>Dikarya</taxon>
        <taxon>Ascomycota</taxon>
        <taxon>Pezizomycotina</taxon>
        <taxon>Eurotiomycetes</taxon>
        <taxon>Eurotiomycetidae</taxon>
        <taxon>Eurotiales</taxon>
        <taxon>Aspergillaceae</taxon>
        <taxon>Aspergillus</taxon>
        <taxon>Aspergillus subgen. Nidulantes</taxon>
    </lineage>
</organism>
<protein>
    <submittedName>
        <fullName evidence="1">Uncharacterized protein</fullName>
    </submittedName>
</protein>
<dbReference type="EMBL" id="BN001301">
    <property type="protein sequence ID" value="CBF70870.1"/>
    <property type="molecule type" value="Genomic_DNA"/>
</dbReference>
<evidence type="ECO:0000313" key="1">
    <source>
        <dbReference type="EMBL" id="CBF70870.1"/>
    </source>
</evidence>
<accession>C8V0I3</accession>
<evidence type="ECO:0000313" key="2">
    <source>
        <dbReference type="Proteomes" id="UP000000560"/>
    </source>
</evidence>
<dbReference type="InParanoid" id="Q5AYX6"/>
<dbReference type="KEGG" id="ani:ANIA_06504"/>
<dbReference type="HOGENOM" id="CLU_2145828_0_0_1"/>